<evidence type="ECO:0000256" key="3">
    <source>
        <dbReference type="ARBA" id="ARBA00022695"/>
    </source>
</evidence>
<reference evidence="10" key="1">
    <citation type="submission" date="2019-01" db="EMBL/GenBank/DDBJ databases">
        <title>Genomic signatures and co-occurrence patterns of the ultra-small Saccharimodia (Patescibacteria phylum) suggest a symbiotic lifestyle.</title>
        <authorList>
            <person name="Lemos L."/>
            <person name="Medeiros J."/>
            <person name="Andreote F."/>
            <person name="Fernandes G."/>
            <person name="Varani A."/>
            <person name="Oliveira G."/>
            <person name="Pylro V."/>
        </authorList>
    </citation>
    <scope>NUCLEOTIDE SEQUENCE [LARGE SCALE GENOMIC DNA]</scope>
    <source>
        <strain evidence="10">AMD01</strain>
    </source>
</reference>
<dbReference type="GO" id="GO:0009360">
    <property type="term" value="C:DNA polymerase III complex"/>
    <property type="evidence" value="ECO:0007669"/>
    <property type="project" value="TreeGrafter"/>
</dbReference>
<dbReference type="Gene3D" id="1.10.8.60">
    <property type="match status" value="1"/>
</dbReference>
<evidence type="ECO:0000256" key="1">
    <source>
        <dbReference type="ARBA" id="ARBA00012417"/>
    </source>
</evidence>
<evidence type="ECO:0000256" key="6">
    <source>
        <dbReference type="ARBA" id="ARBA00034754"/>
    </source>
</evidence>
<evidence type="ECO:0000259" key="9">
    <source>
        <dbReference type="Pfam" id="PF21694"/>
    </source>
</evidence>
<name>A0A4Q0AJ93_9BACT</name>
<dbReference type="Proteomes" id="UP000289269">
    <property type="component" value="Unassembled WGS sequence"/>
</dbReference>
<keyword evidence="2 10" id="KW-0808">Transferase</keyword>
<dbReference type="EC" id="2.7.7.7" evidence="1"/>
<keyword evidence="4" id="KW-0235">DNA replication</keyword>
<evidence type="ECO:0000313" key="10">
    <source>
        <dbReference type="EMBL" id="RWZ79487.1"/>
    </source>
</evidence>
<sequence>MPPLRRRGAQNQAGRPRYSFLSGLPNRRPNRTNGVGYQGVRRVISFLFGPNRFTVNQRLRLAETEFAAAHGAGAIERRRGDELEVGELEQLLRGASLFGQHRLVVLRDASENLNLWNALPQALAAGVLDGTHLIVVERTPDKRSKTFQFLVKSADTVLEAAPESPARLLAWIAETAKSRGADMPKNAAARLLELTGPDQERLSNELDKLFVHKKIDARLVEELVEPLSAANVFELLDAVLAGRPERIRGLVGALKTSEDPSKIVALLAGQLYSLAVVTAAGARQDLNQLAAAAGIHPYTLGRLKALVARGLNLTSLKRLVGVVDRLDESLKNSRGDDWRLLETALLKATSIRSAAAPRR</sequence>
<proteinExistence type="inferred from homology"/>
<dbReference type="GO" id="GO:0003677">
    <property type="term" value="F:DNA binding"/>
    <property type="evidence" value="ECO:0007669"/>
    <property type="project" value="InterPro"/>
</dbReference>
<dbReference type="GO" id="GO:0003887">
    <property type="term" value="F:DNA-directed DNA polymerase activity"/>
    <property type="evidence" value="ECO:0007669"/>
    <property type="project" value="UniProtKB-KW"/>
</dbReference>
<dbReference type="SUPFAM" id="SSF48019">
    <property type="entry name" value="post-AAA+ oligomerization domain-like"/>
    <property type="match status" value="1"/>
</dbReference>
<comment type="catalytic activity">
    <reaction evidence="7">
        <text>DNA(n) + a 2'-deoxyribonucleoside 5'-triphosphate = DNA(n+1) + diphosphate</text>
        <dbReference type="Rhea" id="RHEA:22508"/>
        <dbReference type="Rhea" id="RHEA-COMP:17339"/>
        <dbReference type="Rhea" id="RHEA-COMP:17340"/>
        <dbReference type="ChEBI" id="CHEBI:33019"/>
        <dbReference type="ChEBI" id="CHEBI:61560"/>
        <dbReference type="ChEBI" id="CHEBI:173112"/>
        <dbReference type="EC" id="2.7.7.7"/>
    </reaction>
</comment>
<evidence type="ECO:0000256" key="5">
    <source>
        <dbReference type="ARBA" id="ARBA00022932"/>
    </source>
</evidence>
<organism evidence="10 11">
    <name type="scientific">Candidatus Chaera renei</name>
    <dbReference type="NCBI Taxonomy" id="2506947"/>
    <lineage>
        <taxon>Bacteria</taxon>
        <taxon>Candidatus Saccharimonadota</taxon>
        <taxon>Candidatus Saccharimonadia</taxon>
        <taxon>Candidatus Saccharimonadales</taxon>
        <taxon>Candidatus Saccharimonadaceae</taxon>
        <taxon>Candidatus Chaera</taxon>
    </lineage>
</organism>
<dbReference type="PANTHER" id="PTHR34388:SF1">
    <property type="entry name" value="DNA POLYMERASE III SUBUNIT DELTA"/>
    <property type="match status" value="1"/>
</dbReference>
<protein>
    <recommendedName>
        <fullName evidence="1">DNA-directed DNA polymerase</fullName>
        <ecNumber evidence="1">2.7.7.7</ecNumber>
    </recommendedName>
</protein>
<feature type="domain" description="DNA polymerase III delta subunit-like C-terminal" evidence="9">
    <location>
        <begin position="230"/>
        <end position="347"/>
    </location>
</feature>
<dbReference type="Gene3D" id="1.20.272.10">
    <property type="match status" value="1"/>
</dbReference>
<dbReference type="InterPro" id="IPR005790">
    <property type="entry name" value="DNA_polIII_delta"/>
</dbReference>
<dbReference type="GO" id="GO:0006261">
    <property type="term" value="P:DNA-templated DNA replication"/>
    <property type="evidence" value="ECO:0007669"/>
    <property type="project" value="TreeGrafter"/>
</dbReference>
<comment type="caution">
    <text evidence="10">The sequence shown here is derived from an EMBL/GenBank/DDBJ whole genome shotgun (WGS) entry which is preliminary data.</text>
</comment>
<dbReference type="PANTHER" id="PTHR34388">
    <property type="entry name" value="DNA POLYMERASE III SUBUNIT DELTA"/>
    <property type="match status" value="1"/>
</dbReference>
<dbReference type="NCBIfam" id="TIGR01128">
    <property type="entry name" value="holA"/>
    <property type="match status" value="1"/>
</dbReference>
<dbReference type="Gene3D" id="3.40.50.300">
    <property type="entry name" value="P-loop containing nucleotide triphosphate hydrolases"/>
    <property type="match status" value="1"/>
</dbReference>
<keyword evidence="11" id="KW-1185">Reference proteome</keyword>
<evidence type="ECO:0000256" key="7">
    <source>
        <dbReference type="ARBA" id="ARBA00049244"/>
    </source>
</evidence>
<evidence type="ECO:0000256" key="4">
    <source>
        <dbReference type="ARBA" id="ARBA00022705"/>
    </source>
</evidence>
<dbReference type="SUPFAM" id="SSF52540">
    <property type="entry name" value="P-loop containing nucleoside triphosphate hydrolases"/>
    <property type="match status" value="1"/>
</dbReference>
<dbReference type="InterPro" id="IPR008921">
    <property type="entry name" value="DNA_pol3_clamp-load_cplx_C"/>
</dbReference>
<feature type="region of interest" description="Disordered" evidence="8">
    <location>
        <begin position="1"/>
        <end position="33"/>
    </location>
</feature>
<dbReference type="AlphaFoldDB" id="A0A4Q0AJ93"/>
<comment type="similarity">
    <text evidence="6">Belongs to the DNA polymerase HolA subunit family.</text>
</comment>
<dbReference type="EMBL" id="SCKW01000010">
    <property type="protein sequence ID" value="RWZ79487.1"/>
    <property type="molecule type" value="Genomic_DNA"/>
</dbReference>
<evidence type="ECO:0000256" key="8">
    <source>
        <dbReference type="SAM" id="MobiDB-lite"/>
    </source>
</evidence>
<keyword evidence="3 10" id="KW-0548">Nucleotidyltransferase</keyword>
<dbReference type="Pfam" id="PF21694">
    <property type="entry name" value="DNA_pol3_delta_C"/>
    <property type="match status" value="1"/>
</dbReference>
<evidence type="ECO:0000313" key="11">
    <source>
        <dbReference type="Proteomes" id="UP000289269"/>
    </source>
</evidence>
<dbReference type="InterPro" id="IPR048466">
    <property type="entry name" value="DNA_pol3_delta-like_C"/>
</dbReference>
<dbReference type="InterPro" id="IPR027417">
    <property type="entry name" value="P-loop_NTPase"/>
</dbReference>
<keyword evidence="5" id="KW-0239">DNA-directed DNA polymerase</keyword>
<evidence type="ECO:0000256" key="2">
    <source>
        <dbReference type="ARBA" id="ARBA00022679"/>
    </source>
</evidence>
<accession>A0A4Q0AJ93</accession>
<gene>
    <name evidence="10" type="primary">holA</name>
    <name evidence="10" type="ORF">EOT04_01525</name>
</gene>